<gene>
    <name evidence="2" type="ORF">AKAW2_50286S</name>
</gene>
<dbReference type="AlphaFoldDB" id="A0A7R7WBW7"/>
<accession>A0A7R7WBW7</accession>
<organism evidence="2 3">
    <name type="scientific">Aspergillus kawachii</name>
    <name type="common">White koji mold</name>
    <name type="synonym">Aspergillus awamori var. kawachi</name>
    <dbReference type="NCBI Taxonomy" id="1069201"/>
    <lineage>
        <taxon>Eukaryota</taxon>
        <taxon>Fungi</taxon>
        <taxon>Dikarya</taxon>
        <taxon>Ascomycota</taxon>
        <taxon>Pezizomycotina</taxon>
        <taxon>Eurotiomycetes</taxon>
        <taxon>Eurotiomycetidae</taxon>
        <taxon>Eurotiales</taxon>
        <taxon>Aspergillaceae</taxon>
        <taxon>Aspergillus</taxon>
        <taxon>Aspergillus subgen. Circumdati</taxon>
    </lineage>
</organism>
<dbReference type="KEGG" id="aluc:AKAW2_50286S"/>
<dbReference type="OrthoDB" id="3254104at2759"/>
<reference evidence="2" key="1">
    <citation type="submission" date="2021-01" db="EMBL/GenBank/DDBJ databases">
        <authorList>
            <consortium name="Aspergillus luchuensis mut. kawachii IFO 4304 genome sequencing consortium"/>
            <person name="Kazuki M."/>
            <person name="Futagami T."/>
        </authorList>
    </citation>
    <scope>NUCLEOTIDE SEQUENCE</scope>
    <source>
        <strain evidence="2">IFO 4308</strain>
    </source>
</reference>
<feature type="transmembrane region" description="Helical" evidence="1">
    <location>
        <begin position="189"/>
        <end position="214"/>
    </location>
</feature>
<evidence type="ECO:0000313" key="3">
    <source>
        <dbReference type="Proteomes" id="UP000661280"/>
    </source>
</evidence>
<evidence type="ECO:0000256" key="1">
    <source>
        <dbReference type="SAM" id="Phobius"/>
    </source>
</evidence>
<feature type="transmembrane region" description="Helical" evidence="1">
    <location>
        <begin position="129"/>
        <end position="150"/>
    </location>
</feature>
<dbReference type="Proteomes" id="UP000661280">
    <property type="component" value="Chromosome 5"/>
</dbReference>
<sequence length="242" mass="26660">MLPSTVIWEGILQRYLKYGDAGCDVSERLTILAAMNSRTPSRANSVTVSASSPASIAGHTRYIEMLLEVDHMPWVYNIIASVAHWVLLAGYLVIPGTFTSLQKSENLEQALIGNGANKAVLNKIQNPPLLAIACVFFAVGTTLLTWLCWTWRSNYIWLVGRVFMPVAMNAAAGLATTLINVYTAQSATWSIMALVTTVMVGSAFLVSLSLTVLYKYVLLKKVEEEHEMEMRTRTPTSTDNHS</sequence>
<keyword evidence="3" id="KW-1185">Reference proteome</keyword>
<name>A0A7R7WBW7_ASPKA</name>
<keyword evidence="1" id="KW-0472">Membrane</keyword>
<evidence type="ECO:0000313" key="2">
    <source>
        <dbReference type="EMBL" id="BCR99944.1"/>
    </source>
</evidence>
<dbReference type="EMBL" id="AP024429">
    <property type="protein sequence ID" value="BCR99944.1"/>
    <property type="molecule type" value="Genomic_DNA"/>
</dbReference>
<dbReference type="GeneID" id="64961266"/>
<reference evidence="2" key="2">
    <citation type="submission" date="2021-02" db="EMBL/GenBank/DDBJ databases">
        <title>Aspergillus luchuensis mut. kawachii IFO 4304 genome sequence.</title>
        <authorList>
            <person name="Mori K."/>
            <person name="Kadooka C."/>
            <person name="Goto M."/>
            <person name="Futagami T."/>
        </authorList>
    </citation>
    <scope>NUCLEOTIDE SEQUENCE</scope>
    <source>
        <strain evidence="2">IFO 4308</strain>
    </source>
</reference>
<proteinExistence type="predicted"/>
<dbReference type="RefSeq" id="XP_041543707.1">
    <property type="nucleotide sequence ID" value="XM_041690086.1"/>
</dbReference>
<keyword evidence="1" id="KW-0812">Transmembrane</keyword>
<feature type="transmembrane region" description="Helical" evidence="1">
    <location>
        <begin position="162"/>
        <end position="183"/>
    </location>
</feature>
<protein>
    <submittedName>
        <fullName evidence="2">Uncharacterized protein</fullName>
    </submittedName>
</protein>
<keyword evidence="1" id="KW-1133">Transmembrane helix</keyword>
<feature type="transmembrane region" description="Helical" evidence="1">
    <location>
        <begin position="74"/>
        <end position="94"/>
    </location>
</feature>